<keyword evidence="1" id="KW-0472">Membrane</keyword>
<evidence type="ECO:0008006" key="4">
    <source>
        <dbReference type="Google" id="ProtNLM"/>
    </source>
</evidence>
<dbReference type="AlphaFoldDB" id="A0A927RCG7"/>
<keyword evidence="1" id="KW-1133">Transmembrane helix</keyword>
<dbReference type="Proteomes" id="UP000649753">
    <property type="component" value="Unassembled WGS sequence"/>
</dbReference>
<organism evidence="2 3">
    <name type="scientific">Plantactinospora soyae</name>
    <dbReference type="NCBI Taxonomy" id="1544732"/>
    <lineage>
        <taxon>Bacteria</taxon>
        <taxon>Bacillati</taxon>
        <taxon>Actinomycetota</taxon>
        <taxon>Actinomycetes</taxon>
        <taxon>Micromonosporales</taxon>
        <taxon>Micromonosporaceae</taxon>
        <taxon>Plantactinospora</taxon>
    </lineage>
</organism>
<gene>
    <name evidence="2" type="ORF">H4W31_008284</name>
</gene>
<comment type="caution">
    <text evidence="2">The sequence shown here is derived from an EMBL/GenBank/DDBJ whole genome shotgun (WGS) entry which is preliminary data.</text>
</comment>
<keyword evidence="3" id="KW-1185">Reference proteome</keyword>
<proteinExistence type="predicted"/>
<feature type="transmembrane region" description="Helical" evidence="1">
    <location>
        <begin position="6"/>
        <end position="26"/>
    </location>
</feature>
<dbReference type="RefSeq" id="WP_192771514.1">
    <property type="nucleotide sequence ID" value="NZ_JADBEB010000001.1"/>
</dbReference>
<feature type="transmembrane region" description="Helical" evidence="1">
    <location>
        <begin position="33"/>
        <end position="52"/>
    </location>
</feature>
<feature type="transmembrane region" description="Helical" evidence="1">
    <location>
        <begin position="121"/>
        <end position="138"/>
    </location>
</feature>
<keyword evidence="1" id="KW-0812">Transmembrane</keyword>
<dbReference type="EMBL" id="JADBEB010000001">
    <property type="protein sequence ID" value="MBE1492646.1"/>
    <property type="molecule type" value="Genomic_DNA"/>
</dbReference>
<protein>
    <recommendedName>
        <fullName evidence="4">Membrane protein YmcC</fullName>
    </recommendedName>
</protein>
<feature type="transmembrane region" description="Helical" evidence="1">
    <location>
        <begin position="64"/>
        <end position="82"/>
    </location>
</feature>
<evidence type="ECO:0000256" key="1">
    <source>
        <dbReference type="SAM" id="Phobius"/>
    </source>
</evidence>
<name>A0A927RCG7_9ACTN</name>
<sequence length="178" mass="19374">MVAVIVGGEIGFWVLLGAGLIARYLLRLPRLGALLLFATPLIDLVILVATVLDLRRGATAEFVHGLAAAYLGFSVAFGPSMIRWADQRFAHRFAGGPPPVKPPKGGPARTRYEWREWGKGLLGWFIASGLLGLGILLVGDLSRTQELFGWIARLTVAMVIWLVAFPLWATVFPKPAED</sequence>
<evidence type="ECO:0000313" key="2">
    <source>
        <dbReference type="EMBL" id="MBE1492646.1"/>
    </source>
</evidence>
<feature type="transmembrane region" description="Helical" evidence="1">
    <location>
        <begin position="150"/>
        <end position="172"/>
    </location>
</feature>
<accession>A0A927RCG7</accession>
<evidence type="ECO:0000313" key="3">
    <source>
        <dbReference type="Proteomes" id="UP000649753"/>
    </source>
</evidence>
<reference evidence="2" key="1">
    <citation type="submission" date="2020-10" db="EMBL/GenBank/DDBJ databases">
        <title>Sequencing the genomes of 1000 actinobacteria strains.</title>
        <authorList>
            <person name="Klenk H.-P."/>
        </authorList>
    </citation>
    <scope>NUCLEOTIDE SEQUENCE</scope>
    <source>
        <strain evidence="2">DSM 46832</strain>
    </source>
</reference>